<protein>
    <recommendedName>
        <fullName evidence="4">Lipoprotein</fullName>
    </recommendedName>
</protein>
<name>A0ABQ0A5P2_9GAMM</name>
<gene>
    <name evidence="2" type="ORF">NBRC116591_07820</name>
</gene>
<reference evidence="2 3" key="1">
    <citation type="submission" date="2024-04" db="EMBL/GenBank/DDBJ databases">
        <title>Draft genome sequence of Sessilibacter corallicola NBRC 116591.</title>
        <authorList>
            <person name="Miyakawa T."/>
            <person name="Kusuya Y."/>
            <person name="Miura T."/>
        </authorList>
    </citation>
    <scope>NUCLEOTIDE SEQUENCE [LARGE SCALE GENOMIC DNA]</scope>
    <source>
        <strain evidence="2 3">KU-00831-HH</strain>
    </source>
</reference>
<dbReference type="Proteomes" id="UP001465153">
    <property type="component" value="Unassembled WGS sequence"/>
</dbReference>
<organism evidence="2 3">
    <name type="scientific">Sessilibacter corallicola</name>
    <dbReference type="NCBI Taxonomy" id="2904075"/>
    <lineage>
        <taxon>Bacteria</taxon>
        <taxon>Pseudomonadati</taxon>
        <taxon>Pseudomonadota</taxon>
        <taxon>Gammaproteobacteria</taxon>
        <taxon>Cellvibrionales</taxon>
        <taxon>Cellvibrionaceae</taxon>
        <taxon>Sessilibacter</taxon>
    </lineage>
</organism>
<accession>A0ABQ0A5P2</accession>
<evidence type="ECO:0000256" key="1">
    <source>
        <dbReference type="SAM" id="SignalP"/>
    </source>
</evidence>
<evidence type="ECO:0000313" key="3">
    <source>
        <dbReference type="Proteomes" id="UP001465153"/>
    </source>
</evidence>
<proteinExistence type="predicted"/>
<keyword evidence="1" id="KW-0732">Signal</keyword>
<feature type="chain" id="PRO_5046813498" description="Lipoprotein" evidence="1">
    <location>
        <begin position="23"/>
        <end position="182"/>
    </location>
</feature>
<keyword evidence="3" id="KW-1185">Reference proteome</keyword>
<evidence type="ECO:0000313" key="2">
    <source>
        <dbReference type="EMBL" id="GAA6166972.1"/>
    </source>
</evidence>
<comment type="caution">
    <text evidence="2">The sequence shown here is derived from an EMBL/GenBank/DDBJ whole genome shotgun (WGS) entry which is preliminary data.</text>
</comment>
<evidence type="ECO:0008006" key="4">
    <source>
        <dbReference type="Google" id="ProtNLM"/>
    </source>
</evidence>
<dbReference type="RefSeq" id="WP_233087812.1">
    <property type="nucleotide sequence ID" value="NZ_BAABWN010000002.1"/>
</dbReference>
<sequence length="182" mass="19533">MKLIKFGFIALLAVYITGCATGAKMENMVYHGEGKSYPEALKENVEVTGVLGGEKTNPAWTSEISDIAFEGALKESLKAQGLLSDNGKYQLAVNMVKVAQPLVGLNMKVTTHIKYTLTDTATNAVVFDEVIEAPHVTKVGEALVATKRLRLANEGSGMKNIEAFLAKLSDLKLDGAQITMAK</sequence>
<dbReference type="EMBL" id="BAABWN010000002">
    <property type="protein sequence ID" value="GAA6166972.1"/>
    <property type="molecule type" value="Genomic_DNA"/>
</dbReference>
<feature type="signal peptide" evidence="1">
    <location>
        <begin position="1"/>
        <end position="22"/>
    </location>
</feature>